<comment type="caution">
    <text evidence="2">The sequence shown here is derived from an EMBL/GenBank/DDBJ whole genome shotgun (WGS) entry which is preliminary data.</text>
</comment>
<reference evidence="2" key="1">
    <citation type="submission" date="2022-03" db="EMBL/GenBank/DDBJ databases">
        <authorList>
            <person name="Sayadi A."/>
        </authorList>
    </citation>
    <scope>NUCLEOTIDE SEQUENCE</scope>
</reference>
<evidence type="ECO:0000256" key="1">
    <source>
        <dbReference type="SAM" id="Phobius"/>
    </source>
</evidence>
<feature type="transmembrane region" description="Helical" evidence="1">
    <location>
        <begin position="21"/>
        <end position="37"/>
    </location>
</feature>
<feature type="transmembrane region" description="Helical" evidence="1">
    <location>
        <begin position="57"/>
        <end position="82"/>
    </location>
</feature>
<evidence type="ECO:0000313" key="2">
    <source>
        <dbReference type="EMBL" id="CAH1975597.1"/>
    </source>
</evidence>
<sequence>MFQKSYLYLNMYRLEKNHLSFIQGVLDCLYLTLSMNWQQKRSKFQSDFSHQYCLNSIALFMLFLVKTSVINFEFCFIVIYICSRQKER</sequence>
<organism evidence="2 3">
    <name type="scientific">Acanthoscelides obtectus</name>
    <name type="common">Bean weevil</name>
    <name type="synonym">Bruchus obtectus</name>
    <dbReference type="NCBI Taxonomy" id="200917"/>
    <lineage>
        <taxon>Eukaryota</taxon>
        <taxon>Metazoa</taxon>
        <taxon>Ecdysozoa</taxon>
        <taxon>Arthropoda</taxon>
        <taxon>Hexapoda</taxon>
        <taxon>Insecta</taxon>
        <taxon>Pterygota</taxon>
        <taxon>Neoptera</taxon>
        <taxon>Endopterygota</taxon>
        <taxon>Coleoptera</taxon>
        <taxon>Polyphaga</taxon>
        <taxon>Cucujiformia</taxon>
        <taxon>Chrysomeloidea</taxon>
        <taxon>Chrysomelidae</taxon>
        <taxon>Bruchinae</taxon>
        <taxon>Bruchini</taxon>
        <taxon>Acanthoscelides</taxon>
    </lineage>
</organism>
<proteinExistence type="predicted"/>
<name>A0A9P0KLP0_ACAOB</name>
<evidence type="ECO:0000313" key="3">
    <source>
        <dbReference type="Proteomes" id="UP001152888"/>
    </source>
</evidence>
<protein>
    <submittedName>
        <fullName evidence="2">Uncharacterized protein</fullName>
    </submittedName>
</protein>
<keyword evidence="3" id="KW-1185">Reference proteome</keyword>
<accession>A0A9P0KLP0</accession>
<keyword evidence="1" id="KW-0812">Transmembrane</keyword>
<keyword evidence="1" id="KW-0472">Membrane</keyword>
<keyword evidence="1" id="KW-1133">Transmembrane helix</keyword>
<gene>
    <name evidence="2" type="ORF">ACAOBT_LOCUS11676</name>
</gene>
<dbReference type="EMBL" id="CAKOFQ010006837">
    <property type="protein sequence ID" value="CAH1975597.1"/>
    <property type="molecule type" value="Genomic_DNA"/>
</dbReference>
<dbReference type="Proteomes" id="UP001152888">
    <property type="component" value="Unassembled WGS sequence"/>
</dbReference>
<dbReference type="AlphaFoldDB" id="A0A9P0KLP0"/>